<keyword evidence="2" id="KW-0131">Cell cycle</keyword>
<dbReference type="EMBL" id="GEDG01025977">
    <property type="protein sequence ID" value="JAP14857.1"/>
    <property type="molecule type" value="Transcribed_RNA"/>
</dbReference>
<evidence type="ECO:0000256" key="2">
    <source>
        <dbReference type="ARBA" id="ARBA00023306"/>
    </source>
</evidence>
<feature type="region of interest" description="Disordered" evidence="3">
    <location>
        <begin position="38"/>
        <end position="80"/>
    </location>
</feature>
<organism evidence="4">
    <name type="scientific">Solanum chacoense</name>
    <name type="common">Chaco potato</name>
    <dbReference type="NCBI Taxonomy" id="4108"/>
    <lineage>
        <taxon>Eukaryota</taxon>
        <taxon>Viridiplantae</taxon>
        <taxon>Streptophyta</taxon>
        <taxon>Embryophyta</taxon>
        <taxon>Tracheophyta</taxon>
        <taxon>Spermatophyta</taxon>
        <taxon>Magnoliopsida</taxon>
        <taxon>eudicotyledons</taxon>
        <taxon>Gunneridae</taxon>
        <taxon>Pentapetalae</taxon>
        <taxon>asterids</taxon>
        <taxon>lamiids</taxon>
        <taxon>Solanales</taxon>
        <taxon>Solanaceae</taxon>
        <taxon>Solanoideae</taxon>
        <taxon>Solaneae</taxon>
        <taxon>Solanum</taxon>
    </lineage>
</organism>
<name>A0A0V0H4H0_SOLCH</name>
<dbReference type="AlphaFoldDB" id="A0A0V0H4H0"/>
<evidence type="ECO:0000313" key="4">
    <source>
        <dbReference type="EMBL" id="JAP14857.1"/>
    </source>
</evidence>
<proteinExistence type="predicted"/>
<reference evidence="4" key="1">
    <citation type="submission" date="2015-12" db="EMBL/GenBank/DDBJ databases">
        <title>Gene expression during late stages of embryo sac development: a critical building block for successful pollen-pistil interactions.</title>
        <authorList>
            <person name="Liu Y."/>
            <person name="Joly V."/>
            <person name="Sabar M."/>
            <person name="Matton D.P."/>
        </authorList>
    </citation>
    <scope>NUCLEOTIDE SEQUENCE</scope>
</reference>
<sequence>MGFSKKNQLVDGSKEENKMWVIAGIAFRPNKLKSISTKLNRGEEESEDEVEKSSTTPTTRDSRIPEKLPCPPAPSKRRPVSTCHYNGAREFFNPPDLESVFIIRHVERENY</sequence>
<evidence type="ECO:0000256" key="3">
    <source>
        <dbReference type="SAM" id="MobiDB-lite"/>
    </source>
</evidence>
<evidence type="ECO:0000256" key="1">
    <source>
        <dbReference type="ARBA" id="ARBA00023013"/>
    </source>
</evidence>
<accession>A0A0V0H4H0</accession>
<dbReference type="GO" id="GO:0004860">
    <property type="term" value="F:protein kinase inhibitor activity"/>
    <property type="evidence" value="ECO:0007669"/>
    <property type="project" value="UniProtKB-KW"/>
</dbReference>
<dbReference type="PANTHER" id="PTHR33142">
    <property type="entry name" value="CYCLIN-DEPENDENT PROTEIN KINASE INHIBITOR SMR13"/>
    <property type="match status" value="1"/>
</dbReference>
<dbReference type="GO" id="GO:0032875">
    <property type="term" value="P:regulation of DNA endoreduplication"/>
    <property type="evidence" value="ECO:0007669"/>
    <property type="project" value="InterPro"/>
</dbReference>
<dbReference type="InterPro" id="IPR040389">
    <property type="entry name" value="SMR"/>
</dbReference>
<dbReference type="PANTHER" id="PTHR33142:SF40">
    <property type="entry name" value="CYCLIN-DEPENDENT PROTEIN KINASE INHIBITOR SMR6"/>
    <property type="match status" value="1"/>
</dbReference>
<protein>
    <submittedName>
        <fullName evidence="4">Putative cyclin-dependent protein kinase inhibitor SMR3-like</fullName>
    </submittedName>
</protein>
<keyword evidence="1" id="KW-0649">Protein kinase inhibitor</keyword>